<feature type="compositionally biased region" description="Low complexity" evidence="1">
    <location>
        <begin position="144"/>
        <end position="153"/>
    </location>
</feature>
<feature type="compositionally biased region" description="Acidic residues" evidence="1">
    <location>
        <begin position="129"/>
        <end position="141"/>
    </location>
</feature>
<dbReference type="STRING" id="908809.ABG79_01279"/>
<keyword evidence="2" id="KW-1133">Transmembrane helix</keyword>
<organism evidence="3 4">
    <name type="scientific">Caloramator mitchellensis</name>
    <dbReference type="NCBI Taxonomy" id="908809"/>
    <lineage>
        <taxon>Bacteria</taxon>
        <taxon>Bacillati</taxon>
        <taxon>Bacillota</taxon>
        <taxon>Clostridia</taxon>
        <taxon>Eubacteriales</taxon>
        <taxon>Clostridiaceae</taxon>
        <taxon>Caloramator</taxon>
    </lineage>
</organism>
<feature type="transmembrane region" description="Helical" evidence="2">
    <location>
        <begin position="21"/>
        <end position="41"/>
    </location>
</feature>
<evidence type="ECO:0000256" key="1">
    <source>
        <dbReference type="SAM" id="MobiDB-lite"/>
    </source>
</evidence>
<dbReference type="PATRIC" id="fig|908809.3.peg.1288"/>
<gene>
    <name evidence="3" type="ORF">ABG79_01279</name>
</gene>
<sequence length="372" mass="43029">MGMHKRLDWNLILENIIKFIIALWAFKTMLSLMFPVILLSLGEQYKKNLYTFLINNSTNIFTYYDVEEDSEKINTSSIIIKYLTGIDIYDLKSVIALEIPLINQIDKQILLAKEEGPVIVVPRVEEDLDDEEKIEQNEEEQDKQQQTENTNQNEDIKVIDEKNLSSPKKKKLDPRKPLVLIYHTHTTETYNKDGNVKNFTTDSKYNLIRVGDELKKELEEKYGIATIHDTTYHDVPKREGAYSKSRPTVQKYLKKYNTFQIIIDLHRDASVSRSKTTAIIKDKSYARVMFVVDTLNKNHTKNNITTSKINDTLNLLYPGFSRGIMYKQSKLHYNQDLSSKIILIEVGSTENSLEEAINTAQILARAIAQNIN</sequence>
<protein>
    <submittedName>
        <fullName evidence="3">Stage II sporulation protein P (SpoIIP)</fullName>
    </submittedName>
</protein>
<reference evidence="3 4" key="1">
    <citation type="submission" date="2015-09" db="EMBL/GenBank/DDBJ databases">
        <title>Draft genome sequence of a Caloramator mitchellensis, a moderate thermophile from the Great Artesian Basin of Australia.</title>
        <authorList>
            <person name="Patel B.K."/>
        </authorList>
    </citation>
    <scope>NUCLEOTIDE SEQUENCE [LARGE SCALE GENOMIC DNA]</scope>
    <source>
        <strain evidence="3 4">VF08</strain>
    </source>
</reference>
<feature type="region of interest" description="Disordered" evidence="1">
    <location>
        <begin position="129"/>
        <end position="172"/>
    </location>
</feature>
<keyword evidence="2" id="KW-0472">Membrane</keyword>
<dbReference type="EMBL" id="LKHP01000006">
    <property type="protein sequence ID" value="KRQ86788.1"/>
    <property type="molecule type" value="Genomic_DNA"/>
</dbReference>
<accession>A0A0R3K072</accession>
<dbReference type="NCBIfam" id="TIGR02867">
    <property type="entry name" value="spore_II_P"/>
    <property type="match status" value="1"/>
</dbReference>
<evidence type="ECO:0000313" key="4">
    <source>
        <dbReference type="Proteomes" id="UP000052015"/>
    </source>
</evidence>
<proteinExistence type="predicted"/>
<dbReference type="Proteomes" id="UP000052015">
    <property type="component" value="Unassembled WGS sequence"/>
</dbReference>
<evidence type="ECO:0000313" key="3">
    <source>
        <dbReference type="EMBL" id="KRQ86788.1"/>
    </source>
</evidence>
<evidence type="ECO:0000256" key="2">
    <source>
        <dbReference type="SAM" id="Phobius"/>
    </source>
</evidence>
<comment type="caution">
    <text evidence="3">The sequence shown here is derived from an EMBL/GenBank/DDBJ whole genome shotgun (WGS) entry which is preliminary data.</text>
</comment>
<dbReference type="AlphaFoldDB" id="A0A0R3K072"/>
<dbReference type="Pfam" id="PF07454">
    <property type="entry name" value="SpoIIP"/>
    <property type="match status" value="1"/>
</dbReference>
<keyword evidence="2" id="KW-0812">Transmembrane</keyword>
<feature type="compositionally biased region" description="Basic and acidic residues" evidence="1">
    <location>
        <begin position="154"/>
        <end position="163"/>
    </location>
</feature>
<keyword evidence="4" id="KW-1185">Reference proteome</keyword>
<dbReference type="InterPro" id="IPR010897">
    <property type="entry name" value="Spore_II_P"/>
</dbReference>
<name>A0A0R3K072_CALMK</name>